<dbReference type="InterPro" id="IPR023302">
    <property type="entry name" value="Pept_S9A_N"/>
</dbReference>
<dbReference type="InterPro" id="IPR002470">
    <property type="entry name" value="Peptidase_S9A"/>
</dbReference>
<dbReference type="PANTHER" id="PTHR11757:SF19">
    <property type="entry name" value="PROLYL ENDOPEPTIDASE-LIKE"/>
    <property type="match status" value="1"/>
</dbReference>
<comment type="similarity">
    <text evidence="2 8">Belongs to the peptidase S9A family.</text>
</comment>
<dbReference type="Pfam" id="PF00326">
    <property type="entry name" value="Peptidase_S9"/>
    <property type="match status" value="1"/>
</dbReference>
<accession>A0A8D0GLA9</accession>
<keyword evidence="4 8" id="KW-0645">Protease</keyword>
<feature type="domain" description="Peptidase S9A N-terminal" evidence="10">
    <location>
        <begin position="133"/>
        <end position="423"/>
    </location>
</feature>
<evidence type="ECO:0000256" key="6">
    <source>
        <dbReference type="ARBA" id="ARBA00022825"/>
    </source>
</evidence>
<dbReference type="GO" id="GO:0043001">
    <property type="term" value="P:Golgi to plasma membrane protein transport"/>
    <property type="evidence" value="ECO:0007669"/>
    <property type="project" value="Ensembl"/>
</dbReference>
<dbReference type="GO" id="GO:0005856">
    <property type="term" value="C:cytoskeleton"/>
    <property type="evidence" value="ECO:0007669"/>
    <property type="project" value="Ensembl"/>
</dbReference>
<protein>
    <recommendedName>
        <fullName evidence="8">Prolyl endopeptidase</fullName>
        <ecNumber evidence="8">3.4.21.-</ecNumber>
    </recommendedName>
</protein>
<evidence type="ECO:0000256" key="4">
    <source>
        <dbReference type="ARBA" id="ARBA00022670"/>
    </source>
</evidence>
<dbReference type="Proteomes" id="UP000694392">
    <property type="component" value="Unplaced"/>
</dbReference>
<keyword evidence="12" id="KW-1185">Reference proteome</keyword>
<evidence type="ECO:0000313" key="12">
    <source>
        <dbReference type="Proteomes" id="UP000694392"/>
    </source>
</evidence>
<dbReference type="InterPro" id="IPR001375">
    <property type="entry name" value="Peptidase_S9_cat"/>
</dbReference>
<evidence type="ECO:0000259" key="9">
    <source>
        <dbReference type="Pfam" id="PF00326"/>
    </source>
</evidence>
<dbReference type="FunFam" id="3.40.50.1820:FF:000050">
    <property type="entry name" value="prolyl endopeptidase-like isoform X2"/>
    <property type="match status" value="1"/>
</dbReference>
<dbReference type="Pfam" id="PF02897">
    <property type="entry name" value="Peptidase_S9_N"/>
    <property type="match status" value="1"/>
</dbReference>
<dbReference type="GeneTree" id="ENSGT00530000063426"/>
<dbReference type="Gene3D" id="3.40.50.1820">
    <property type="entry name" value="alpha/beta hydrolase"/>
    <property type="match status" value="1"/>
</dbReference>
<dbReference type="GO" id="GO:0005829">
    <property type="term" value="C:cytosol"/>
    <property type="evidence" value="ECO:0007669"/>
    <property type="project" value="UniProtKB-SubCell"/>
</dbReference>
<dbReference type="GO" id="GO:0042147">
    <property type="term" value="P:retrograde transport, endosome to Golgi"/>
    <property type="evidence" value="ECO:0007669"/>
    <property type="project" value="Ensembl"/>
</dbReference>
<dbReference type="Gene3D" id="2.130.10.120">
    <property type="entry name" value="Prolyl oligopeptidase, N-terminal domain"/>
    <property type="match status" value="1"/>
</dbReference>
<dbReference type="AlphaFoldDB" id="A0A8D0GLA9"/>
<dbReference type="PRINTS" id="PR00862">
    <property type="entry name" value="PROLIGOPTASE"/>
</dbReference>
<name>A0A8D0GLA9_SPHPU</name>
<gene>
    <name evidence="11" type="primary">PREPL</name>
</gene>
<evidence type="ECO:0000256" key="7">
    <source>
        <dbReference type="ARBA" id="ARBA00045448"/>
    </source>
</evidence>
<dbReference type="GO" id="GO:0006508">
    <property type="term" value="P:proteolysis"/>
    <property type="evidence" value="ECO:0007669"/>
    <property type="project" value="UniProtKB-KW"/>
</dbReference>
<sequence length="709" mass="80895">MHLSTKSFLQALNLNVGRCKTYSKRAPYLAVARRILNKPHILWIPKCLGNVCNNSGSIKTRRFFSFKVCSLNKCHAKILIMLTYFSVKYIDVTERIKRRLEAIHDKYTSSLHSQQIRFGDCVYFEENGCIFRSKAGDDGRAEVLLSTEDLSFHDALVQRIRISPNQRYMATGIKSTISEESTCIVVKLDDLPVVERIIPNVFSFEWATSDTLFYTSQKNLQCHDVFLSCFGIGKHTELVYTEKDPRFFVDIYCTKDKRFLTINSNSKTTSEVWLVDCHHPFNSPILVQQRIKGVIYHVEHRNNEFYILTTYGEPMEYKLMKTPVSSCGIENWQSVYTVKEKTKLVDLEMFSDHCVMFLKYCSHLYLNVISLASHSVQSIKLPAWACAFESEPHPEYTTSTCYFRLTSPIQPPIRFAYSLVENNLVEQAEQEVPITMNCCTVRLEAKSKDETLVPITVFHKTNSIELHRKPLLVHVYGAYGIDLNMSFRAEKLMLIEDGWILAYCHVRGGGELGLGWHKDGCMMSKHKGLHDLEACITLLHELGFSQPKYTALTSLSAGGVLAGALCNTAPELLRAMVLQAPFLDVLNTMLDTSLPLTIEEQEEWGNPLANEKCVEYIKSYCPYHNIKPQHYPSILITAYENDERIPLVGLLNYIIRLRKAVMDHAGNTNKKVPHVPAIMFDVQPGGSHCAPSCEDSLYEVCPFILHFHN</sequence>
<dbReference type="GO" id="GO:0005802">
    <property type="term" value="C:trans-Golgi network"/>
    <property type="evidence" value="ECO:0007669"/>
    <property type="project" value="Ensembl"/>
</dbReference>
<dbReference type="SUPFAM" id="SSF53474">
    <property type="entry name" value="alpha/beta-Hydrolases"/>
    <property type="match status" value="1"/>
</dbReference>
<dbReference type="GO" id="GO:2000300">
    <property type="term" value="P:regulation of synaptic vesicle exocytosis"/>
    <property type="evidence" value="ECO:0007669"/>
    <property type="project" value="Ensembl"/>
</dbReference>
<dbReference type="InterPro" id="IPR029058">
    <property type="entry name" value="AB_hydrolase_fold"/>
</dbReference>
<evidence type="ECO:0000256" key="2">
    <source>
        <dbReference type="ARBA" id="ARBA00005228"/>
    </source>
</evidence>
<evidence type="ECO:0000256" key="3">
    <source>
        <dbReference type="ARBA" id="ARBA00022490"/>
    </source>
</evidence>
<dbReference type="GO" id="GO:0004252">
    <property type="term" value="F:serine-type endopeptidase activity"/>
    <property type="evidence" value="ECO:0007669"/>
    <property type="project" value="UniProtKB-UniRule"/>
</dbReference>
<keyword evidence="6 8" id="KW-0720">Serine protease</keyword>
<feature type="domain" description="Peptidase S9 prolyl oligopeptidase catalytic" evidence="9">
    <location>
        <begin position="486"/>
        <end position="669"/>
    </location>
</feature>
<proteinExistence type="inferred from homology"/>
<comment type="function">
    <text evidence="7">Serine peptidase whose precise substrate specificity remains unclear. Does not cleave peptides after a arginine or lysine residue. Regulates trans-Golgi network morphology and sorting by regulating the membrane binding of the AP-1 complex. May play a role in the regulation of synaptic vesicle exocytosis.</text>
</comment>
<keyword evidence="3" id="KW-0963">Cytoplasm</keyword>
<evidence type="ECO:0000256" key="1">
    <source>
        <dbReference type="ARBA" id="ARBA00004514"/>
    </source>
</evidence>
<reference evidence="11" key="2">
    <citation type="submission" date="2025-09" db="UniProtKB">
        <authorList>
            <consortium name="Ensembl"/>
        </authorList>
    </citation>
    <scope>IDENTIFICATION</scope>
</reference>
<keyword evidence="5 8" id="KW-0378">Hydrolase</keyword>
<dbReference type="EC" id="3.4.21.-" evidence="8"/>
<dbReference type="OMA" id="NGYWYIT"/>
<dbReference type="Ensembl" id="ENSSPUT00000007431.1">
    <property type="protein sequence ID" value="ENSSPUP00000006978.1"/>
    <property type="gene ID" value="ENSSPUG00000005376.1"/>
</dbReference>
<evidence type="ECO:0000259" key="10">
    <source>
        <dbReference type="Pfam" id="PF02897"/>
    </source>
</evidence>
<dbReference type="PANTHER" id="PTHR11757">
    <property type="entry name" value="PROTEASE FAMILY S9A OLIGOPEPTIDASE"/>
    <property type="match status" value="1"/>
</dbReference>
<organism evidence="11 12">
    <name type="scientific">Sphenodon punctatus</name>
    <name type="common">Tuatara</name>
    <name type="synonym">Hatteria punctata</name>
    <dbReference type="NCBI Taxonomy" id="8508"/>
    <lineage>
        <taxon>Eukaryota</taxon>
        <taxon>Metazoa</taxon>
        <taxon>Chordata</taxon>
        <taxon>Craniata</taxon>
        <taxon>Vertebrata</taxon>
        <taxon>Euteleostomi</taxon>
        <taxon>Lepidosauria</taxon>
        <taxon>Sphenodontia</taxon>
        <taxon>Sphenodontidae</taxon>
        <taxon>Sphenodon</taxon>
    </lineage>
</organism>
<comment type="subcellular location">
    <subcellularLocation>
        <location evidence="1">Cytoplasm</location>
        <location evidence="1">Cytosol</location>
    </subcellularLocation>
</comment>
<evidence type="ECO:0000313" key="11">
    <source>
        <dbReference type="Ensembl" id="ENSSPUP00000006978.1"/>
    </source>
</evidence>
<dbReference type="InterPro" id="IPR051543">
    <property type="entry name" value="Serine_Peptidase_S9A"/>
</dbReference>
<evidence type="ECO:0000256" key="5">
    <source>
        <dbReference type="ARBA" id="ARBA00022801"/>
    </source>
</evidence>
<reference evidence="11" key="1">
    <citation type="submission" date="2025-08" db="UniProtKB">
        <authorList>
            <consortium name="Ensembl"/>
        </authorList>
    </citation>
    <scope>IDENTIFICATION</scope>
</reference>
<dbReference type="FunFam" id="2.130.10.120:FF:000002">
    <property type="entry name" value="prolyl endopeptidase-like isoform X1"/>
    <property type="match status" value="1"/>
</dbReference>
<dbReference type="SUPFAM" id="SSF50993">
    <property type="entry name" value="Peptidase/esterase 'gauge' domain"/>
    <property type="match status" value="1"/>
</dbReference>
<evidence type="ECO:0000256" key="8">
    <source>
        <dbReference type="RuleBase" id="RU368024"/>
    </source>
</evidence>